<dbReference type="SUPFAM" id="SSF63829">
    <property type="entry name" value="Calcium-dependent phosphotriesterase"/>
    <property type="match status" value="1"/>
</dbReference>
<dbReference type="CDD" id="cd12811">
    <property type="entry name" value="MALA"/>
    <property type="match status" value="1"/>
</dbReference>
<dbReference type="OrthoDB" id="4434395at2759"/>
<sequence>MHLTMSALILAATAVTAHPGSHSSRRPPFQGDFTINQYQLYPENADFDFKTGKLYIGQLWNASLGIYDPYTQHHEVVDFPGISHNPLLNMGGVGVETRTGRVSIVANGPLEFPTNGANIAGDRWLISYDAKQKKEVYRVNLTATSQGKYGGFQDVDYDPAGNTFVVGSFPGTLTKVSKDGKRVTPWYLPATINSTNKGLTGIATVGWDLLAYGDESGELWKFDTRAEKGVPTVVPVSRNHTFAPSDAIYLPLKYGNKVLLVAHSAAGVSVFESKDGWKSAKYKGTVPLPQLDPGTVLVAPVQIGDGIYQIFAYFGDSGLGGQGTAGNRTQFPFHDISDQVDMLLGKCDKEHQRRSEDEEIPASHWYYKVHQRRSEETGAVNPASWYYKGQERRDEAVGEEIIETAGWYYKGHQRRSEQFEEAGLETAGWYYKSGGS</sequence>
<keyword evidence="1" id="KW-0732">Signal</keyword>
<evidence type="ECO:0000313" key="2">
    <source>
        <dbReference type="EMBL" id="KAJ4360183.1"/>
    </source>
</evidence>
<dbReference type="InterPro" id="IPR054550">
    <property type="entry name" value="Mala_s_1-like"/>
</dbReference>
<evidence type="ECO:0000256" key="1">
    <source>
        <dbReference type="SAM" id="SignalP"/>
    </source>
</evidence>
<protein>
    <submittedName>
        <fullName evidence="2">Uncharacterized protein</fullName>
    </submittedName>
</protein>
<reference evidence="2" key="1">
    <citation type="submission" date="2022-10" db="EMBL/GenBank/DDBJ databases">
        <title>Tapping the CABI collections for fungal endophytes: first genome assemblies for Collariella, Neodidymelliopsis, Ascochyta clinopodiicola, Didymella pomorum, Didymosphaeria variabile, Neocosmospora piperis and Neocucurbitaria cava.</title>
        <authorList>
            <person name="Hill R."/>
        </authorList>
    </citation>
    <scope>NUCLEOTIDE SEQUENCE</scope>
    <source>
        <strain evidence="2">IMI 356815</strain>
    </source>
</reference>
<feature type="chain" id="PRO_5040981761" evidence="1">
    <location>
        <begin position="18"/>
        <end position="436"/>
    </location>
</feature>
<organism evidence="2 3">
    <name type="scientific">Didymosphaeria variabile</name>
    <dbReference type="NCBI Taxonomy" id="1932322"/>
    <lineage>
        <taxon>Eukaryota</taxon>
        <taxon>Fungi</taxon>
        <taxon>Dikarya</taxon>
        <taxon>Ascomycota</taxon>
        <taxon>Pezizomycotina</taxon>
        <taxon>Dothideomycetes</taxon>
        <taxon>Pleosporomycetidae</taxon>
        <taxon>Pleosporales</taxon>
        <taxon>Massarineae</taxon>
        <taxon>Didymosphaeriaceae</taxon>
        <taxon>Didymosphaeria</taxon>
    </lineage>
</organism>
<name>A0A9W9CF81_9PLEO</name>
<evidence type="ECO:0000313" key="3">
    <source>
        <dbReference type="Proteomes" id="UP001140513"/>
    </source>
</evidence>
<comment type="caution">
    <text evidence="2">The sequence shown here is derived from an EMBL/GenBank/DDBJ whole genome shotgun (WGS) entry which is preliminary data.</text>
</comment>
<dbReference type="AlphaFoldDB" id="A0A9W9CF81"/>
<accession>A0A9W9CF81</accession>
<gene>
    <name evidence="2" type="ORF">N0V89_000743</name>
</gene>
<keyword evidence="3" id="KW-1185">Reference proteome</keyword>
<dbReference type="EMBL" id="JAPEUX010000001">
    <property type="protein sequence ID" value="KAJ4360183.1"/>
    <property type="molecule type" value="Genomic_DNA"/>
</dbReference>
<proteinExistence type="predicted"/>
<dbReference type="GeneID" id="80904273"/>
<dbReference type="Proteomes" id="UP001140513">
    <property type="component" value="Unassembled WGS sequence"/>
</dbReference>
<dbReference type="RefSeq" id="XP_056076385.1">
    <property type="nucleotide sequence ID" value="XM_056209563.1"/>
</dbReference>
<feature type="signal peptide" evidence="1">
    <location>
        <begin position="1"/>
        <end position="17"/>
    </location>
</feature>